<evidence type="ECO:0000256" key="1">
    <source>
        <dbReference type="ARBA" id="ARBA00004141"/>
    </source>
</evidence>
<keyword evidence="3 8" id="KW-1133">Transmembrane helix</keyword>
<feature type="transmembrane region" description="Helical" evidence="8">
    <location>
        <begin position="53"/>
        <end position="72"/>
    </location>
</feature>
<evidence type="ECO:0000256" key="4">
    <source>
        <dbReference type="ARBA" id="ARBA00023040"/>
    </source>
</evidence>
<keyword evidence="6" id="KW-0675">Receptor</keyword>
<feature type="transmembrane region" description="Helical" evidence="8">
    <location>
        <begin position="251"/>
        <end position="273"/>
    </location>
</feature>
<protein>
    <recommendedName>
        <fullName evidence="9">G-protein coupled receptors family 1 profile domain-containing protein</fullName>
    </recommendedName>
</protein>
<dbReference type="PANTHER" id="PTHR24243">
    <property type="entry name" value="G-PROTEIN COUPLED RECEPTOR"/>
    <property type="match status" value="1"/>
</dbReference>
<reference evidence="10" key="1">
    <citation type="submission" date="2020-05" db="UniProtKB">
        <authorList>
            <consortium name="EnsemblMetazoa"/>
        </authorList>
    </citation>
    <scope>IDENTIFICATION</scope>
    <source>
        <strain evidence="10">BB02</strain>
    </source>
</reference>
<dbReference type="GO" id="GO:0004930">
    <property type="term" value="F:G protein-coupled receptor activity"/>
    <property type="evidence" value="ECO:0007669"/>
    <property type="project" value="UniProtKB-KW"/>
</dbReference>
<proteinExistence type="predicted"/>
<dbReference type="VEuPathDB" id="VectorBase:BGLB018457"/>
<evidence type="ECO:0000313" key="10">
    <source>
        <dbReference type="EnsemblMetazoa" id="BGLB018457-PA"/>
    </source>
</evidence>
<evidence type="ECO:0000256" key="3">
    <source>
        <dbReference type="ARBA" id="ARBA00022989"/>
    </source>
</evidence>
<dbReference type="Proteomes" id="UP000076420">
    <property type="component" value="Unassembled WGS sequence"/>
</dbReference>
<evidence type="ECO:0000256" key="2">
    <source>
        <dbReference type="ARBA" id="ARBA00022692"/>
    </source>
</evidence>
<dbReference type="VEuPathDB" id="VectorBase:BGLAX_031055"/>
<feature type="transmembrane region" description="Helical" evidence="8">
    <location>
        <begin position="18"/>
        <end position="41"/>
    </location>
</feature>
<feature type="transmembrane region" description="Helical" evidence="8">
    <location>
        <begin position="144"/>
        <end position="168"/>
    </location>
</feature>
<dbReference type="PROSITE" id="PS50262">
    <property type="entry name" value="G_PROTEIN_RECEP_F1_2"/>
    <property type="match status" value="1"/>
</dbReference>
<evidence type="ECO:0000256" key="5">
    <source>
        <dbReference type="ARBA" id="ARBA00023136"/>
    </source>
</evidence>
<dbReference type="OrthoDB" id="6276488at2759"/>
<accession>A0A2C9KF09</accession>
<keyword evidence="2 8" id="KW-0812">Transmembrane</keyword>
<dbReference type="STRING" id="6526.A0A2C9KF09"/>
<evidence type="ECO:0000259" key="9">
    <source>
        <dbReference type="PROSITE" id="PS50262"/>
    </source>
</evidence>
<feature type="transmembrane region" description="Helical" evidence="8">
    <location>
        <begin position="293"/>
        <end position="315"/>
    </location>
</feature>
<dbReference type="AlphaFoldDB" id="A0A2C9KF09"/>
<sequence>MTDQQILSDDQTMSILEVLMLGVTPAISVFGVIGNIFSVIILVKHGLHRCSNILLVSLAVNDILFLVGFNSVPKLLYEIVNRTEGFHFGRDASFVLFAFYQLCMVMDYGCGSVSLTLPVLITAERLIAVFFPLQFNQVVTTRRTWCAVIFISVFWYGFFIHMTFYVMLDFEMDTKLNVTVGLMKRSAYHNQNSVAVAILEEAMSYMTIQIPPFFTLAGCIVIGIKIRIAASQRSKLTSSGHKGELSNRTTKMLMAVCTMYTAACGAMSLPTFIPQYMYYSITSDAPSNLGKVLYQVMNIALCLNSSCNFIIYVAMNKNFRSTYVSLFRPRTSRRSDYKKSELRK</sequence>
<dbReference type="InterPro" id="IPR000276">
    <property type="entry name" value="GPCR_Rhodpsn"/>
</dbReference>
<name>A0A2C9KF09_BIOGL</name>
<dbReference type="PRINTS" id="PR00237">
    <property type="entry name" value="GPCRRHODOPSN"/>
</dbReference>
<keyword evidence="4" id="KW-0297">G-protein coupled receptor</keyword>
<organism evidence="10 11">
    <name type="scientific">Biomphalaria glabrata</name>
    <name type="common">Bloodfluke planorb</name>
    <name type="synonym">Freshwater snail</name>
    <dbReference type="NCBI Taxonomy" id="6526"/>
    <lineage>
        <taxon>Eukaryota</taxon>
        <taxon>Metazoa</taxon>
        <taxon>Spiralia</taxon>
        <taxon>Lophotrochozoa</taxon>
        <taxon>Mollusca</taxon>
        <taxon>Gastropoda</taxon>
        <taxon>Heterobranchia</taxon>
        <taxon>Euthyneura</taxon>
        <taxon>Panpulmonata</taxon>
        <taxon>Hygrophila</taxon>
        <taxon>Lymnaeoidea</taxon>
        <taxon>Planorbidae</taxon>
        <taxon>Biomphalaria</taxon>
    </lineage>
</organism>
<dbReference type="GO" id="GO:0005886">
    <property type="term" value="C:plasma membrane"/>
    <property type="evidence" value="ECO:0007669"/>
    <property type="project" value="TreeGrafter"/>
</dbReference>
<dbReference type="InterPro" id="IPR017452">
    <property type="entry name" value="GPCR_Rhodpsn_7TM"/>
</dbReference>
<keyword evidence="7" id="KW-0807">Transducer</keyword>
<dbReference type="SUPFAM" id="SSF81321">
    <property type="entry name" value="Family A G protein-coupled receptor-like"/>
    <property type="match status" value="1"/>
</dbReference>
<dbReference type="Gene3D" id="1.20.1070.10">
    <property type="entry name" value="Rhodopsin 7-helix transmembrane proteins"/>
    <property type="match status" value="1"/>
</dbReference>
<evidence type="ECO:0000313" key="11">
    <source>
        <dbReference type="Proteomes" id="UP000076420"/>
    </source>
</evidence>
<comment type="subcellular location">
    <subcellularLocation>
        <location evidence="1">Membrane</location>
        <topology evidence="1">Multi-pass membrane protein</topology>
    </subcellularLocation>
</comment>
<dbReference type="PANTHER" id="PTHR24243:SF208">
    <property type="entry name" value="PYROKININ-1 RECEPTOR"/>
    <property type="match status" value="1"/>
</dbReference>
<dbReference type="EnsemblMetazoa" id="BGLB018457-RA">
    <property type="protein sequence ID" value="BGLB018457-PA"/>
    <property type="gene ID" value="BGLB018457"/>
</dbReference>
<feature type="transmembrane region" description="Helical" evidence="8">
    <location>
        <begin position="210"/>
        <end position="230"/>
    </location>
</feature>
<evidence type="ECO:0000256" key="8">
    <source>
        <dbReference type="SAM" id="Phobius"/>
    </source>
</evidence>
<keyword evidence="5 8" id="KW-0472">Membrane</keyword>
<dbReference type="KEGG" id="bgt:106060726"/>
<evidence type="ECO:0000256" key="7">
    <source>
        <dbReference type="ARBA" id="ARBA00023224"/>
    </source>
</evidence>
<dbReference type="Pfam" id="PF00001">
    <property type="entry name" value="7tm_1"/>
    <property type="match status" value="1"/>
</dbReference>
<gene>
    <name evidence="10" type="primary">106060726</name>
</gene>
<evidence type="ECO:0000256" key="6">
    <source>
        <dbReference type="ARBA" id="ARBA00023170"/>
    </source>
</evidence>
<dbReference type="RefSeq" id="XP_013074165.2">
    <property type="nucleotide sequence ID" value="XM_013218711.2"/>
</dbReference>
<feature type="domain" description="G-protein coupled receptors family 1 profile" evidence="9">
    <location>
        <begin position="34"/>
        <end position="312"/>
    </location>
</feature>